<comment type="caution">
    <text evidence="1">The sequence shown here is derived from an EMBL/GenBank/DDBJ whole genome shotgun (WGS) entry which is preliminary data.</text>
</comment>
<evidence type="ECO:0000313" key="1">
    <source>
        <dbReference type="EMBL" id="MCC2241215.1"/>
    </source>
</evidence>
<dbReference type="AlphaFoldDB" id="A0AAW4WG48"/>
<evidence type="ECO:0000313" key="2">
    <source>
        <dbReference type="Proteomes" id="UP001198893"/>
    </source>
</evidence>
<dbReference type="Pfam" id="PF10387">
    <property type="entry name" value="DUF2442"/>
    <property type="match status" value="1"/>
</dbReference>
<sequence length="81" mass="9504">MLRPTATSVRAEEGYILDVEFDNGERKRFDVKPYIKGSWYGKLENPDYFRRVRTDGYTVVWPEGQDICPDELYTQSTSFAK</sequence>
<dbReference type="Proteomes" id="UP001198893">
    <property type="component" value="Unassembled WGS sequence"/>
</dbReference>
<dbReference type="SUPFAM" id="SSF143880">
    <property type="entry name" value="NE0471 N-terminal domain-like"/>
    <property type="match status" value="1"/>
</dbReference>
<gene>
    <name evidence="1" type="ORF">LKD47_02700</name>
</gene>
<dbReference type="InterPro" id="IPR036782">
    <property type="entry name" value="NE0471-like_N"/>
</dbReference>
<name>A0AAW4WG48_9FIRM</name>
<accession>A0AAW4WG48</accession>
<reference evidence="1" key="1">
    <citation type="submission" date="2021-10" db="EMBL/GenBank/DDBJ databases">
        <title>Anaerobic single-cell dispensing facilitates the cultivation of human gut bacteria.</title>
        <authorList>
            <person name="Afrizal A."/>
        </authorList>
    </citation>
    <scope>NUCLEOTIDE SEQUENCE</scope>
    <source>
        <strain evidence="1">CLA-AA-H204</strain>
    </source>
</reference>
<proteinExistence type="predicted"/>
<protein>
    <submittedName>
        <fullName evidence="1">DUF2442 domain-containing protein</fullName>
    </submittedName>
</protein>
<organism evidence="1 2">
    <name type="scientific">Roseburia amylophila</name>
    <dbReference type="NCBI Taxonomy" id="2981794"/>
    <lineage>
        <taxon>Bacteria</taxon>
        <taxon>Bacillati</taxon>
        <taxon>Bacillota</taxon>
        <taxon>Clostridia</taxon>
        <taxon>Lachnospirales</taxon>
        <taxon>Lachnospiraceae</taxon>
        <taxon>Roseburia</taxon>
    </lineage>
</organism>
<dbReference type="InterPro" id="IPR018841">
    <property type="entry name" value="DUF2442"/>
</dbReference>
<dbReference type="Gene3D" id="3.30.2020.10">
    <property type="entry name" value="NE0471-like N-terminal domain"/>
    <property type="match status" value="1"/>
</dbReference>
<dbReference type="EMBL" id="JAJEQW010000002">
    <property type="protein sequence ID" value="MCC2241215.1"/>
    <property type="molecule type" value="Genomic_DNA"/>
</dbReference>
<dbReference type="RefSeq" id="WP_022242921.1">
    <property type="nucleotide sequence ID" value="NZ_JAJEQW010000002.1"/>
</dbReference>